<reference evidence="2 3" key="1">
    <citation type="submission" date="2018-03" db="EMBL/GenBank/DDBJ databases">
        <title>Genome sequence of Clostridium vincentii DSM 10228.</title>
        <authorList>
            <person name="Poehlein A."/>
            <person name="Daniel R."/>
        </authorList>
    </citation>
    <scope>NUCLEOTIDE SEQUENCE [LARGE SCALE GENOMIC DNA]</scope>
    <source>
        <strain evidence="2 3">DSM 10228</strain>
    </source>
</reference>
<keyword evidence="2" id="KW-0969">Cilium</keyword>
<accession>A0A2T0BJB0</accession>
<keyword evidence="2" id="KW-0282">Flagellum</keyword>
<evidence type="ECO:0000256" key="1">
    <source>
        <dbReference type="SAM" id="Phobius"/>
    </source>
</evidence>
<dbReference type="OrthoDB" id="1922202at2"/>
<feature type="transmembrane region" description="Helical" evidence="1">
    <location>
        <begin position="20"/>
        <end position="42"/>
    </location>
</feature>
<evidence type="ECO:0000313" key="3">
    <source>
        <dbReference type="Proteomes" id="UP000239471"/>
    </source>
</evidence>
<gene>
    <name evidence="2" type="ORF">CLVI_06250</name>
</gene>
<comment type="caution">
    <text evidence="2">The sequence shown here is derived from an EMBL/GenBank/DDBJ whole genome shotgun (WGS) entry which is preliminary data.</text>
</comment>
<organism evidence="2 3">
    <name type="scientific">Clostridium vincentii</name>
    <dbReference type="NCBI Taxonomy" id="52704"/>
    <lineage>
        <taxon>Bacteria</taxon>
        <taxon>Bacillati</taxon>
        <taxon>Bacillota</taxon>
        <taxon>Clostridia</taxon>
        <taxon>Eubacteriales</taxon>
        <taxon>Clostridiaceae</taxon>
        <taxon>Clostridium</taxon>
    </lineage>
</organism>
<dbReference type="Proteomes" id="UP000239471">
    <property type="component" value="Unassembled WGS sequence"/>
</dbReference>
<proteinExistence type="predicted"/>
<dbReference type="AlphaFoldDB" id="A0A2T0BJB0"/>
<keyword evidence="1" id="KW-0472">Membrane</keyword>
<evidence type="ECO:0000313" key="2">
    <source>
        <dbReference type="EMBL" id="PRR83971.1"/>
    </source>
</evidence>
<dbReference type="EMBL" id="PVXQ01000004">
    <property type="protein sequence ID" value="PRR83971.1"/>
    <property type="molecule type" value="Genomic_DNA"/>
</dbReference>
<sequence length="159" mass="17536">MAKQVKNNAEKKPPGKGKKIMIAIIALIIIGAAAFAGFYFLILSKDTTEKIIEPTVVVLSKETKINLSDKKASYVMTGISIAYDSANSKLEKEIIAKTIQLQDKAIWYLKSKVTTDFEASKEVELKTGLVNILNKELENGKILNVYYSTGDDTASFIIQ</sequence>
<keyword evidence="1" id="KW-1133">Transmembrane helix</keyword>
<name>A0A2T0BJB0_9CLOT</name>
<keyword evidence="2" id="KW-0966">Cell projection</keyword>
<dbReference type="RefSeq" id="WP_106058654.1">
    <property type="nucleotide sequence ID" value="NZ_PVXQ01000004.1"/>
</dbReference>
<protein>
    <submittedName>
        <fullName evidence="2">Flagellar basal body-associated protein FliL</fullName>
    </submittedName>
</protein>
<keyword evidence="3" id="KW-1185">Reference proteome</keyword>
<keyword evidence="1" id="KW-0812">Transmembrane</keyword>